<dbReference type="Proteomes" id="UP001152622">
    <property type="component" value="Chromosome 10"/>
</dbReference>
<keyword evidence="1" id="KW-0472">Membrane</keyword>
<protein>
    <recommendedName>
        <fullName evidence="4">LRRN4 C-terminal-like protein</fullName>
    </recommendedName>
</protein>
<comment type="caution">
    <text evidence="2">The sequence shown here is derived from an EMBL/GenBank/DDBJ whole genome shotgun (WGS) entry which is preliminary data.</text>
</comment>
<gene>
    <name evidence="2" type="ORF">SKAU_G00267790</name>
</gene>
<proteinExistence type="predicted"/>
<dbReference type="InterPro" id="IPR036116">
    <property type="entry name" value="FN3_sf"/>
</dbReference>
<reference evidence="2" key="1">
    <citation type="journal article" date="2023" name="Science">
        <title>Genome structures resolve the early diversification of teleost fishes.</title>
        <authorList>
            <person name="Parey E."/>
            <person name="Louis A."/>
            <person name="Montfort J."/>
            <person name="Bouchez O."/>
            <person name="Roques C."/>
            <person name="Iampietro C."/>
            <person name="Lluch J."/>
            <person name="Castinel A."/>
            <person name="Donnadieu C."/>
            <person name="Desvignes T."/>
            <person name="Floi Bucao C."/>
            <person name="Jouanno E."/>
            <person name="Wen M."/>
            <person name="Mejri S."/>
            <person name="Dirks R."/>
            <person name="Jansen H."/>
            <person name="Henkel C."/>
            <person name="Chen W.J."/>
            <person name="Zahm M."/>
            <person name="Cabau C."/>
            <person name="Klopp C."/>
            <person name="Thompson A.W."/>
            <person name="Robinson-Rechavi M."/>
            <person name="Braasch I."/>
            <person name="Lecointre G."/>
            <person name="Bobe J."/>
            <person name="Postlethwait J.H."/>
            <person name="Berthelot C."/>
            <person name="Roest Crollius H."/>
            <person name="Guiguen Y."/>
        </authorList>
    </citation>
    <scope>NUCLEOTIDE SEQUENCE</scope>
    <source>
        <strain evidence="2">WJC10195</strain>
    </source>
</reference>
<evidence type="ECO:0008006" key="4">
    <source>
        <dbReference type="Google" id="ProtNLM"/>
    </source>
</evidence>
<name>A0A9Q1EZM7_SYNKA</name>
<keyword evidence="1" id="KW-0812">Transmembrane</keyword>
<accession>A0A9Q1EZM7</accession>
<sequence>MLASQMQINSIDHLILYSETMAAKRTQPYVIVPFILVLSSSYAEKHLTGGNGTKTLILPRTLEGVGLNPDEDYNSYEEDTWLPTKPSLPPNLGKPQRCDYDRCRDQERPCVELSAASGCQCPGLSGPQEVPEAPYLKEVSQQGSDAVVKWCAPASTVSHYQIVVKDREPLVFMGLSRMGVLKDLEAGATVCVEAVNAAGVSSPVQYSCMTYEPESDGSLALKAGLIGGALGLLLLLSLVIFLLWRRKVCGKSGGRSSSHTTDEASL</sequence>
<dbReference type="OrthoDB" id="676979at2759"/>
<dbReference type="AlphaFoldDB" id="A0A9Q1EZM7"/>
<keyword evidence="1" id="KW-1133">Transmembrane helix</keyword>
<keyword evidence="3" id="KW-1185">Reference proteome</keyword>
<evidence type="ECO:0000313" key="2">
    <source>
        <dbReference type="EMBL" id="KAJ8348190.1"/>
    </source>
</evidence>
<dbReference type="SUPFAM" id="SSF49265">
    <property type="entry name" value="Fibronectin type III"/>
    <property type="match status" value="1"/>
</dbReference>
<evidence type="ECO:0000313" key="3">
    <source>
        <dbReference type="Proteomes" id="UP001152622"/>
    </source>
</evidence>
<feature type="transmembrane region" description="Helical" evidence="1">
    <location>
        <begin position="223"/>
        <end position="244"/>
    </location>
</feature>
<organism evidence="2 3">
    <name type="scientific">Synaphobranchus kaupii</name>
    <name type="common">Kaup's arrowtooth eel</name>
    <dbReference type="NCBI Taxonomy" id="118154"/>
    <lineage>
        <taxon>Eukaryota</taxon>
        <taxon>Metazoa</taxon>
        <taxon>Chordata</taxon>
        <taxon>Craniata</taxon>
        <taxon>Vertebrata</taxon>
        <taxon>Euteleostomi</taxon>
        <taxon>Actinopterygii</taxon>
        <taxon>Neopterygii</taxon>
        <taxon>Teleostei</taxon>
        <taxon>Anguilliformes</taxon>
        <taxon>Synaphobranchidae</taxon>
        <taxon>Synaphobranchus</taxon>
    </lineage>
</organism>
<evidence type="ECO:0000256" key="1">
    <source>
        <dbReference type="SAM" id="Phobius"/>
    </source>
</evidence>
<dbReference type="EMBL" id="JAINUF010000010">
    <property type="protein sequence ID" value="KAJ8348190.1"/>
    <property type="molecule type" value="Genomic_DNA"/>
</dbReference>